<feature type="domain" description="WWE" evidence="1">
    <location>
        <begin position="113"/>
        <end position="156"/>
    </location>
</feature>
<evidence type="ECO:0000313" key="2">
    <source>
        <dbReference type="EMBL" id="MCP1167357.1"/>
    </source>
</evidence>
<evidence type="ECO:0000259" key="1">
    <source>
        <dbReference type="PROSITE" id="PS50918"/>
    </source>
</evidence>
<name>A0A9X2FMR6_9RHOB</name>
<dbReference type="InterPro" id="IPR004170">
    <property type="entry name" value="WWE_dom"/>
</dbReference>
<accession>A0A9X2FMR6</accession>
<dbReference type="Proteomes" id="UP001139477">
    <property type="component" value="Unassembled WGS sequence"/>
</dbReference>
<dbReference type="AlphaFoldDB" id="A0A9X2FMR6"/>
<dbReference type="PROSITE" id="PS50918">
    <property type="entry name" value="WWE"/>
    <property type="match status" value="1"/>
</dbReference>
<sequence>MTELKLFTAARLTKGQRDEYAALHIMPEGPDRDSRIEAFRKELSDAGIEASLITGDEVGAGQLIEPVESTAYDIFYNYEWEEDTIRVYGERQLRRELWSTFIDHGYYMEEAEALSKDDIDNGSDLLWELIDRSYRDNHRWIEYDVNPVDLEEAYAA</sequence>
<keyword evidence="3" id="KW-1185">Reference proteome</keyword>
<organism evidence="2 3">
    <name type="scientific">Limimaricola litoreus</name>
    <dbReference type="NCBI Taxonomy" id="2955316"/>
    <lineage>
        <taxon>Bacteria</taxon>
        <taxon>Pseudomonadati</taxon>
        <taxon>Pseudomonadota</taxon>
        <taxon>Alphaproteobacteria</taxon>
        <taxon>Rhodobacterales</taxon>
        <taxon>Paracoccaceae</taxon>
        <taxon>Limimaricola</taxon>
    </lineage>
</organism>
<gene>
    <name evidence="2" type="ORF">NHG85_02240</name>
</gene>
<evidence type="ECO:0000313" key="3">
    <source>
        <dbReference type="Proteomes" id="UP001139477"/>
    </source>
</evidence>
<protein>
    <recommendedName>
        <fullName evidence="1">WWE domain-containing protein</fullName>
    </recommendedName>
</protein>
<proteinExistence type="predicted"/>
<reference evidence="2" key="1">
    <citation type="submission" date="2022-06" db="EMBL/GenBank/DDBJ databases">
        <title>Limimaricola sediminis sp. nov., isolated from an intertidal sediment.</title>
        <authorList>
            <person name="Shao X."/>
        </authorList>
    </citation>
    <scope>NUCLEOTIDE SEQUENCE</scope>
    <source>
        <strain evidence="2">ASW11-118</strain>
    </source>
</reference>
<dbReference type="RefSeq" id="WP_253329409.1">
    <property type="nucleotide sequence ID" value="NZ_JAMYXC010000029.1"/>
</dbReference>
<dbReference type="EMBL" id="JAMYXC010000029">
    <property type="protein sequence ID" value="MCP1167357.1"/>
    <property type="molecule type" value="Genomic_DNA"/>
</dbReference>
<comment type="caution">
    <text evidence="2">The sequence shown here is derived from an EMBL/GenBank/DDBJ whole genome shotgun (WGS) entry which is preliminary data.</text>
</comment>